<keyword evidence="4 5" id="KW-0287">Flowering</keyword>
<evidence type="ECO:0000313" key="9">
    <source>
        <dbReference type="Proteomes" id="UP000188354"/>
    </source>
</evidence>
<dbReference type="EMBL" id="CM007366">
    <property type="protein sequence ID" value="OIW09677.1"/>
    <property type="molecule type" value="Genomic_DNA"/>
</dbReference>
<evidence type="ECO:0000256" key="7">
    <source>
        <dbReference type="SAM" id="MobiDB-lite"/>
    </source>
</evidence>
<evidence type="ECO:0000256" key="1">
    <source>
        <dbReference type="ARBA" id="ARBA00008956"/>
    </source>
</evidence>
<evidence type="ECO:0000256" key="2">
    <source>
        <dbReference type="ARBA" id="ARBA00022473"/>
    </source>
</evidence>
<dbReference type="InterPro" id="IPR012474">
    <property type="entry name" value="Frigida"/>
</dbReference>
<reference evidence="8 9" key="1">
    <citation type="journal article" date="2017" name="Plant Biotechnol. J.">
        <title>A comprehensive draft genome sequence for lupin (Lupinus angustifolius), an emerging health food: insights into plant-microbe interactions and legume evolution.</title>
        <authorList>
            <person name="Hane J.K."/>
            <person name="Ming Y."/>
            <person name="Kamphuis L.G."/>
            <person name="Nelson M.N."/>
            <person name="Garg G."/>
            <person name="Atkins C.A."/>
            <person name="Bayer P.E."/>
            <person name="Bravo A."/>
            <person name="Bringans S."/>
            <person name="Cannon S."/>
            <person name="Edwards D."/>
            <person name="Foley R."/>
            <person name="Gao L.L."/>
            <person name="Harrison M.J."/>
            <person name="Huang W."/>
            <person name="Hurgobin B."/>
            <person name="Li S."/>
            <person name="Liu C.W."/>
            <person name="McGrath A."/>
            <person name="Morahan G."/>
            <person name="Murray J."/>
            <person name="Weller J."/>
            <person name="Jian J."/>
            <person name="Singh K.B."/>
        </authorList>
    </citation>
    <scope>NUCLEOTIDE SEQUENCE [LARGE SCALE GENOMIC DNA]</scope>
    <source>
        <strain evidence="9">cv. Tanjil</strain>
        <tissue evidence="8">Whole plant</tissue>
    </source>
</reference>
<keyword evidence="3 5" id="KW-0221">Differentiation</keyword>
<proteinExistence type="inferred from homology"/>
<sequence>MGDLEQSMENNTEALMDQLAQAFLELEAQKGDFENKIQWVEIKQHFLDLEASSKKQLEEVEAKEKTYEEKQIEMDTLVAERKAAVDSKEQDLLDRLQELKDVAAASIAEARAIYKTATLEPVYDGEKENKGNEVSNFLGDTDSEEDFPHKSGENSEGVANEFRPLPELTHFCKKMNVKGLLNYIEENKKNLPVIRESISVALESATDPAQLVLDSLKGFYPTKPKDKRNAALHGKRKSCIIIMEALATLVARADPSADHFLNPETKQQAKAIADEWRPKLATADIDSANGNSLEAEAFLQVLSTFRIASEFDEEELCKLVLGVAQRKRAPELCRSVGLINKVPGIIESLISGDNQISAVHFIHAFQLQESFAPVPLLKVYLKNQRRDSQVKTGRVSDVLSAKNDANARELRALRAVIKCIEEYNLQSEYPLDNLQIRVSQLQRINPDKKRSGEFNRRQQLKRPRANERYSSSRSYGSYGGNAASAGVISRHVPPVQTAYAGTPDRYNHAGAIAYDYQVPGQAIHTQPANVPPYNYDHYASYNPYMG</sequence>
<feature type="region of interest" description="Disordered" evidence="7">
    <location>
        <begin position="447"/>
        <end position="477"/>
    </location>
</feature>
<dbReference type="KEGG" id="lang:109350143"/>
<dbReference type="Pfam" id="PF07899">
    <property type="entry name" value="Frigida"/>
    <property type="match status" value="1"/>
</dbReference>
<feature type="coiled-coil region" evidence="6">
    <location>
        <begin position="16"/>
        <end position="80"/>
    </location>
</feature>
<dbReference type="OrthoDB" id="1930990at2759"/>
<dbReference type="AlphaFoldDB" id="A0A4P1REU4"/>
<comment type="similarity">
    <text evidence="1 5">Belongs to the Frigida family.</text>
</comment>
<dbReference type="GO" id="GO:0030154">
    <property type="term" value="P:cell differentiation"/>
    <property type="evidence" value="ECO:0007669"/>
    <property type="project" value="UniProtKB-KW"/>
</dbReference>
<evidence type="ECO:0000313" key="8">
    <source>
        <dbReference type="EMBL" id="OIW09677.1"/>
    </source>
</evidence>
<accession>A0A4P1REU4</accession>
<evidence type="ECO:0000256" key="6">
    <source>
        <dbReference type="SAM" id="Coils"/>
    </source>
</evidence>
<name>A0A4P1REU4_LUPAN</name>
<dbReference type="PANTHER" id="PTHR31791">
    <property type="entry name" value="FRIGIDA-LIKE PROTEIN 3-RELATED"/>
    <property type="match status" value="1"/>
</dbReference>
<gene>
    <name evidence="8" type="ORF">TanjilG_06483</name>
</gene>
<dbReference type="Gramene" id="OIW09677">
    <property type="protein sequence ID" value="OIW09677"/>
    <property type="gene ID" value="TanjilG_06483"/>
</dbReference>
<organism evidence="8 9">
    <name type="scientific">Lupinus angustifolius</name>
    <name type="common">Narrow-leaved blue lupine</name>
    <dbReference type="NCBI Taxonomy" id="3871"/>
    <lineage>
        <taxon>Eukaryota</taxon>
        <taxon>Viridiplantae</taxon>
        <taxon>Streptophyta</taxon>
        <taxon>Embryophyta</taxon>
        <taxon>Tracheophyta</taxon>
        <taxon>Spermatophyta</taxon>
        <taxon>Magnoliopsida</taxon>
        <taxon>eudicotyledons</taxon>
        <taxon>Gunneridae</taxon>
        <taxon>Pentapetalae</taxon>
        <taxon>rosids</taxon>
        <taxon>fabids</taxon>
        <taxon>Fabales</taxon>
        <taxon>Fabaceae</taxon>
        <taxon>Papilionoideae</taxon>
        <taxon>50 kb inversion clade</taxon>
        <taxon>genistoids sensu lato</taxon>
        <taxon>core genistoids</taxon>
        <taxon>Genisteae</taxon>
        <taxon>Lupinus</taxon>
    </lineage>
</organism>
<feature type="compositionally biased region" description="Low complexity" evidence="7">
    <location>
        <begin position="468"/>
        <end position="477"/>
    </location>
</feature>
<keyword evidence="9" id="KW-1185">Reference proteome</keyword>
<dbReference type="PANTHER" id="PTHR31791:SF41">
    <property type="entry name" value="FRIGIDA-LIKE PROTEIN"/>
    <property type="match status" value="1"/>
</dbReference>
<evidence type="ECO:0000256" key="5">
    <source>
        <dbReference type="RuleBase" id="RU364012"/>
    </source>
</evidence>
<feature type="region of interest" description="Disordered" evidence="7">
    <location>
        <begin position="125"/>
        <end position="158"/>
    </location>
</feature>
<dbReference type="Proteomes" id="UP000188354">
    <property type="component" value="Chromosome LG06"/>
</dbReference>
<evidence type="ECO:0000256" key="4">
    <source>
        <dbReference type="ARBA" id="ARBA00023089"/>
    </source>
</evidence>
<keyword evidence="2 5" id="KW-0217">Developmental protein</keyword>
<dbReference type="GO" id="GO:0009908">
    <property type="term" value="P:flower development"/>
    <property type="evidence" value="ECO:0007669"/>
    <property type="project" value="UniProtKB-KW"/>
</dbReference>
<keyword evidence="6" id="KW-0175">Coiled coil</keyword>
<evidence type="ECO:0000256" key="3">
    <source>
        <dbReference type="ARBA" id="ARBA00022782"/>
    </source>
</evidence>
<dbReference type="STRING" id="3871.A0A4P1REU4"/>
<protein>
    <recommendedName>
        <fullName evidence="5">FRIGIDA-like protein</fullName>
    </recommendedName>
</protein>
<feature type="compositionally biased region" description="Basic and acidic residues" evidence="7">
    <location>
        <begin position="447"/>
        <end position="456"/>
    </location>
</feature>